<dbReference type="EMBL" id="WPIK01000007">
    <property type="protein sequence ID" value="MVN21761.1"/>
    <property type="molecule type" value="Genomic_DNA"/>
</dbReference>
<reference evidence="2 3" key="1">
    <citation type="submission" date="2019-12" db="EMBL/GenBank/DDBJ databases">
        <title>Mucilaginibacter sp. HMF7410 genome sequencing and assembly.</title>
        <authorList>
            <person name="Kang H."/>
            <person name="Cha I."/>
            <person name="Kim H."/>
            <person name="Joh K."/>
        </authorList>
    </citation>
    <scope>NUCLEOTIDE SEQUENCE [LARGE SCALE GENOMIC DNA]</scope>
    <source>
        <strain evidence="2 3">HMF7410</strain>
    </source>
</reference>
<accession>A0A7K1SWR3</accession>
<dbReference type="AlphaFoldDB" id="A0A7K1SWR3"/>
<proteinExistence type="predicted"/>
<feature type="compositionally biased region" description="Basic and acidic residues" evidence="1">
    <location>
        <begin position="15"/>
        <end position="27"/>
    </location>
</feature>
<feature type="region of interest" description="Disordered" evidence="1">
    <location>
        <begin position="1"/>
        <end position="27"/>
    </location>
</feature>
<name>A0A7K1SWR3_9SPHI</name>
<dbReference type="RefSeq" id="WP_157566370.1">
    <property type="nucleotide sequence ID" value="NZ_WPIK01000007.1"/>
</dbReference>
<comment type="caution">
    <text evidence="2">The sequence shown here is derived from an EMBL/GenBank/DDBJ whole genome shotgun (WGS) entry which is preliminary data.</text>
</comment>
<evidence type="ECO:0000313" key="3">
    <source>
        <dbReference type="Proteomes" id="UP000462014"/>
    </source>
</evidence>
<evidence type="ECO:0000313" key="2">
    <source>
        <dbReference type="EMBL" id="MVN21761.1"/>
    </source>
</evidence>
<gene>
    <name evidence="2" type="ORF">GO621_09450</name>
</gene>
<sequence>MATVRVGLNISNSKNESKSQPKQDGTKRYIVGLNISNSKNESKSQPALYNIAKL</sequence>
<dbReference type="Proteomes" id="UP000462014">
    <property type="component" value="Unassembled WGS sequence"/>
</dbReference>
<organism evidence="2 3">
    <name type="scientific">Mucilaginibacter arboris</name>
    <dbReference type="NCBI Taxonomy" id="2682090"/>
    <lineage>
        <taxon>Bacteria</taxon>
        <taxon>Pseudomonadati</taxon>
        <taxon>Bacteroidota</taxon>
        <taxon>Sphingobacteriia</taxon>
        <taxon>Sphingobacteriales</taxon>
        <taxon>Sphingobacteriaceae</taxon>
        <taxon>Mucilaginibacter</taxon>
    </lineage>
</organism>
<keyword evidence="3" id="KW-1185">Reference proteome</keyword>
<protein>
    <submittedName>
        <fullName evidence="2">Uncharacterized protein</fullName>
    </submittedName>
</protein>
<evidence type="ECO:0000256" key="1">
    <source>
        <dbReference type="SAM" id="MobiDB-lite"/>
    </source>
</evidence>